<protein>
    <submittedName>
        <fullName evidence="1">Helicase-like protein</fullName>
    </submittedName>
</protein>
<dbReference type="InterPro" id="IPR027417">
    <property type="entry name" value="P-loop_NTPase"/>
</dbReference>
<gene>
    <name evidence="1" type="ORF">POM88_021989</name>
</gene>
<dbReference type="PANTHER" id="PTHR23274:SF33">
    <property type="entry name" value="ANIMAL RPA1 DOMAIN PROTEIN"/>
    <property type="match status" value="1"/>
</dbReference>
<dbReference type="EMBL" id="JAUIZM010000005">
    <property type="protein sequence ID" value="KAK1384254.1"/>
    <property type="molecule type" value="Genomic_DNA"/>
</dbReference>
<dbReference type="FunFam" id="3.40.50.300:FF:002884">
    <property type="entry name" value="ATP-dependent DNA helicase"/>
    <property type="match status" value="1"/>
</dbReference>
<dbReference type="SUPFAM" id="SSF52540">
    <property type="entry name" value="P-loop containing nucleoside triphosphate hydrolases"/>
    <property type="match status" value="1"/>
</dbReference>
<comment type="caution">
    <text evidence="1">The sequence shown here is derived from an EMBL/GenBank/DDBJ whole genome shotgun (WGS) entry which is preliminary data.</text>
</comment>
<dbReference type="GO" id="GO:0006260">
    <property type="term" value="P:DNA replication"/>
    <property type="evidence" value="ECO:0007669"/>
    <property type="project" value="TreeGrafter"/>
</dbReference>
<keyword evidence="2" id="KW-1185">Reference proteome</keyword>
<organism evidence="1 2">
    <name type="scientific">Heracleum sosnowskyi</name>
    <dbReference type="NCBI Taxonomy" id="360622"/>
    <lineage>
        <taxon>Eukaryota</taxon>
        <taxon>Viridiplantae</taxon>
        <taxon>Streptophyta</taxon>
        <taxon>Embryophyta</taxon>
        <taxon>Tracheophyta</taxon>
        <taxon>Spermatophyta</taxon>
        <taxon>Magnoliopsida</taxon>
        <taxon>eudicotyledons</taxon>
        <taxon>Gunneridae</taxon>
        <taxon>Pentapetalae</taxon>
        <taxon>asterids</taxon>
        <taxon>campanulids</taxon>
        <taxon>Apiales</taxon>
        <taxon>Apiaceae</taxon>
        <taxon>Apioideae</taxon>
        <taxon>apioid superclade</taxon>
        <taxon>Tordylieae</taxon>
        <taxon>Tordyliinae</taxon>
        <taxon>Heracleum</taxon>
    </lineage>
</organism>
<keyword evidence="1" id="KW-0378">Hydrolase</keyword>
<dbReference type="Gene3D" id="3.40.50.300">
    <property type="entry name" value="P-loop containing nucleotide triphosphate hydrolases"/>
    <property type="match status" value="1"/>
</dbReference>
<evidence type="ECO:0000313" key="2">
    <source>
        <dbReference type="Proteomes" id="UP001237642"/>
    </source>
</evidence>
<dbReference type="GO" id="GO:0004386">
    <property type="term" value="F:helicase activity"/>
    <property type="evidence" value="ECO:0007669"/>
    <property type="project" value="UniProtKB-KW"/>
</dbReference>
<dbReference type="GO" id="GO:0005657">
    <property type="term" value="C:replication fork"/>
    <property type="evidence" value="ECO:0007669"/>
    <property type="project" value="TreeGrafter"/>
</dbReference>
<sequence length="105" mass="11922">MHIIPRIEMMPIDTKWPFDFKRVQFPVQLCFAMTINKSQGQSLDTVGLYFPRPVFTHGQFYVAVSRVTSAAGLHILIYGDDGRSTNSTANVVYEDVFYSLPSVED</sequence>
<reference evidence="1" key="2">
    <citation type="submission" date="2023-05" db="EMBL/GenBank/DDBJ databases">
        <authorList>
            <person name="Schelkunov M.I."/>
        </authorList>
    </citation>
    <scope>NUCLEOTIDE SEQUENCE</scope>
    <source>
        <strain evidence="1">Hsosn_3</strain>
        <tissue evidence="1">Leaf</tissue>
    </source>
</reference>
<dbReference type="CDD" id="cd18809">
    <property type="entry name" value="SF1_C_RecD"/>
    <property type="match status" value="1"/>
</dbReference>
<evidence type="ECO:0000313" key="1">
    <source>
        <dbReference type="EMBL" id="KAK1384254.1"/>
    </source>
</evidence>
<name>A0AAD8IFX4_9APIA</name>
<proteinExistence type="predicted"/>
<reference evidence="1" key="1">
    <citation type="submission" date="2023-02" db="EMBL/GenBank/DDBJ databases">
        <title>Genome of toxic invasive species Heracleum sosnowskyi carries increased number of genes despite the absence of recent whole-genome duplications.</title>
        <authorList>
            <person name="Schelkunov M."/>
            <person name="Shtratnikova V."/>
            <person name="Makarenko M."/>
            <person name="Klepikova A."/>
            <person name="Omelchenko D."/>
            <person name="Novikova G."/>
            <person name="Obukhova E."/>
            <person name="Bogdanov V."/>
            <person name="Penin A."/>
            <person name="Logacheva M."/>
        </authorList>
    </citation>
    <scope>NUCLEOTIDE SEQUENCE</scope>
    <source>
        <strain evidence="1">Hsosn_3</strain>
        <tissue evidence="1">Leaf</tissue>
    </source>
</reference>
<dbReference type="PANTHER" id="PTHR23274">
    <property type="entry name" value="DNA HELICASE-RELATED"/>
    <property type="match status" value="1"/>
</dbReference>
<keyword evidence="1" id="KW-0067">ATP-binding</keyword>
<keyword evidence="1" id="KW-0547">Nucleotide-binding</keyword>
<accession>A0AAD8IFX4</accession>
<dbReference type="AlphaFoldDB" id="A0AAD8IFX4"/>
<dbReference type="Proteomes" id="UP001237642">
    <property type="component" value="Unassembled WGS sequence"/>
</dbReference>
<keyword evidence="1" id="KW-0347">Helicase</keyword>